<name>A0ABQ3ZHF6_9ACTN</name>
<keyword evidence="2" id="KW-1185">Reference proteome</keyword>
<sequence>MTAHDVARALPDPATLRERCRVFAMADAILSPERDYRYFSFNQHVR</sequence>
<comment type="caution">
    <text evidence="1">The sequence shown here is derived from an EMBL/GenBank/DDBJ whole genome shotgun (WGS) entry which is preliminary data.</text>
</comment>
<protein>
    <submittedName>
        <fullName evidence="1">Uncharacterized protein</fullName>
    </submittedName>
</protein>
<organism evidence="1 2">
    <name type="scientific">Winogradskya humida</name>
    <dbReference type="NCBI Taxonomy" id="113566"/>
    <lineage>
        <taxon>Bacteria</taxon>
        <taxon>Bacillati</taxon>
        <taxon>Actinomycetota</taxon>
        <taxon>Actinomycetes</taxon>
        <taxon>Micromonosporales</taxon>
        <taxon>Micromonosporaceae</taxon>
        <taxon>Winogradskya</taxon>
    </lineage>
</organism>
<reference evidence="1 2" key="1">
    <citation type="submission" date="2021-01" db="EMBL/GenBank/DDBJ databases">
        <title>Whole genome shotgun sequence of Actinoplanes humidus NBRC 14915.</title>
        <authorList>
            <person name="Komaki H."/>
            <person name="Tamura T."/>
        </authorList>
    </citation>
    <scope>NUCLEOTIDE SEQUENCE [LARGE SCALE GENOMIC DNA]</scope>
    <source>
        <strain evidence="1 2">NBRC 14915</strain>
    </source>
</reference>
<dbReference type="RefSeq" id="WP_239158632.1">
    <property type="nucleotide sequence ID" value="NZ_BAAATV010000004.1"/>
</dbReference>
<dbReference type="EMBL" id="BOMN01000013">
    <property type="protein sequence ID" value="GIE17995.1"/>
    <property type="molecule type" value="Genomic_DNA"/>
</dbReference>
<proteinExistence type="predicted"/>
<evidence type="ECO:0000313" key="1">
    <source>
        <dbReference type="EMBL" id="GIE17995.1"/>
    </source>
</evidence>
<accession>A0ABQ3ZHF6</accession>
<gene>
    <name evidence="1" type="ORF">Ahu01nite_010970</name>
</gene>
<dbReference type="Proteomes" id="UP000603200">
    <property type="component" value="Unassembled WGS sequence"/>
</dbReference>
<evidence type="ECO:0000313" key="2">
    <source>
        <dbReference type="Proteomes" id="UP000603200"/>
    </source>
</evidence>